<name>A0A8J7LZD2_9RHOB</name>
<evidence type="ECO:0008006" key="5">
    <source>
        <dbReference type="Google" id="ProtNLM"/>
    </source>
</evidence>
<comment type="caution">
    <text evidence="3">The sequence shown here is derived from an EMBL/GenBank/DDBJ whole genome shotgun (WGS) entry which is preliminary data.</text>
</comment>
<gene>
    <name evidence="3" type="ORF">JF290_01465</name>
</gene>
<evidence type="ECO:0000256" key="1">
    <source>
        <dbReference type="SAM" id="MobiDB-lite"/>
    </source>
</evidence>
<organism evidence="3 4">
    <name type="scientific">Sedimentitalea arenosa</name>
    <dbReference type="NCBI Taxonomy" id="2798803"/>
    <lineage>
        <taxon>Bacteria</taxon>
        <taxon>Pseudomonadati</taxon>
        <taxon>Pseudomonadota</taxon>
        <taxon>Alphaproteobacteria</taxon>
        <taxon>Rhodobacterales</taxon>
        <taxon>Paracoccaceae</taxon>
        <taxon>Sedimentitalea</taxon>
    </lineage>
</organism>
<dbReference type="RefSeq" id="WP_199022951.1">
    <property type="nucleotide sequence ID" value="NZ_JAELVR010000001.1"/>
</dbReference>
<accession>A0A8J7LZD2</accession>
<sequence>MRNFVRPVLMAGAFAASLAACAPQVPDSGAGIGFGSEAEAMQARERELAGVPATADRLAPPQALSSETLPPADPMMQPAPRSPGSVSAAQSGSADDIAAQTAAVLASTAPATGGGTLGSPEVVTTESGLSAENDFSAVAETRTIESDAALIATNRAQYEVVQPTAVPDRDGATQPNIVSYALSTSHPVGTRVYSRSGINLEGRAERACRNFSSADLAQIEFLSRGGPERDRAGLDPDGDGYACNWDPSRFRKAVQN</sequence>
<feature type="signal peptide" evidence="2">
    <location>
        <begin position="1"/>
        <end position="22"/>
    </location>
</feature>
<evidence type="ECO:0000313" key="4">
    <source>
        <dbReference type="Proteomes" id="UP000619079"/>
    </source>
</evidence>
<dbReference type="Proteomes" id="UP000619079">
    <property type="component" value="Unassembled WGS sequence"/>
</dbReference>
<evidence type="ECO:0000313" key="3">
    <source>
        <dbReference type="EMBL" id="MBJ6370181.1"/>
    </source>
</evidence>
<keyword evidence="2" id="KW-0732">Signal</keyword>
<dbReference type="PROSITE" id="PS51257">
    <property type="entry name" value="PROKAR_LIPOPROTEIN"/>
    <property type="match status" value="1"/>
</dbReference>
<evidence type="ECO:0000256" key="2">
    <source>
        <dbReference type="SAM" id="SignalP"/>
    </source>
</evidence>
<feature type="chain" id="PRO_5035209684" description="Excalibur calcium-binding domain-containing protein" evidence="2">
    <location>
        <begin position="23"/>
        <end position="256"/>
    </location>
</feature>
<dbReference type="AlphaFoldDB" id="A0A8J7LZD2"/>
<keyword evidence="4" id="KW-1185">Reference proteome</keyword>
<dbReference type="EMBL" id="JAELVR010000001">
    <property type="protein sequence ID" value="MBJ6370181.1"/>
    <property type="molecule type" value="Genomic_DNA"/>
</dbReference>
<reference evidence="3" key="1">
    <citation type="submission" date="2020-12" db="EMBL/GenBank/DDBJ databases">
        <title>Sedimentitalea sp. nov., isolated from sand in Incheon.</title>
        <authorList>
            <person name="Kim W."/>
        </authorList>
    </citation>
    <scope>NUCLEOTIDE SEQUENCE</scope>
    <source>
        <strain evidence="3">CAU 1593</strain>
    </source>
</reference>
<protein>
    <recommendedName>
        <fullName evidence="5">Excalibur calcium-binding domain-containing protein</fullName>
    </recommendedName>
</protein>
<proteinExistence type="predicted"/>
<feature type="region of interest" description="Disordered" evidence="1">
    <location>
        <begin position="44"/>
        <end position="93"/>
    </location>
</feature>
<feature type="compositionally biased region" description="Polar residues" evidence="1">
    <location>
        <begin position="84"/>
        <end position="93"/>
    </location>
</feature>